<evidence type="ECO:0000313" key="1">
    <source>
        <dbReference type="EMBL" id="CDI51752.1"/>
    </source>
</evidence>
<organism evidence="1">
    <name type="scientific">Melanopsichium pennsylvanicum 4</name>
    <dbReference type="NCBI Taxonomy" id="1398559"/>
    <lineage>
        <taxon>Eukaryota</taxon>
        <taxon>Fungi</taxon>
        <taxon>Dikarya</taxon>
        <taxon>Basidiomycota</taxon>
        <taxon>Ustilaginomycotina</taxon>
        <taxon>Ustilaginomycetes</taxon>
        <taxon>Ustilaginales</taxon>
        <taxon>Ustilaginaceae</taxon>
        <taxon>Melanopsichium</taxon>
    </lineage>
</organism>
<dbReference type="AlphaFoldDB" id="A0A077QYZ6"/>
<dbReference type="EMBL" id="HG529515">
    <property type="protein sequence ID" value="CDI51752.1"/>
    <property type="molecule type" value="Genomic_DNA"/>
</dbReference>
<proteinExistence type="predicted"/>
<reference evidence="1" key="1">
    <citation type="journal article" date="2014" name="Genome Biol. Evol.">
        <title>Gene Loss Rather Than Gene Gain Is Associated with a Host Jump from Monocots to Dicots in the Smut Fungus Melanopsichium pennsylvanicum.</title>
        <authorList>
            <person name="Sharma R."/>
            <person name="Mishra B."/>
            <person name="Runge F."/>
            <person name="Thines M."/>
        </authorList>
    </citation>
    <scope>NUCLEOTIDE SEQUENCE</scope>
    <source>
        <strain evidence="1">4</strain>
    </source>
</reference>
<accession>A0A077QYZ6</accession>
<sequence length="112" mass="12350">MPDGLVFVDSPLDGNMHDMTMFCSLGIAQWLSTHAMTSDGIALNLGCSNLLGLSTPFCSNWEDISAQHMLFNRIMSRYQVTVEWSIGSVSMLWGCSRDMMLQKISLTPIGAN</sequence>
<name>A0A077QYZ6_9BASI</name>
<protein>
    <submittedName>
        <fullName evidence="1">Uncharacterized protein</fullName>
    </submittedName>
</protein>